<proteinExistence type="predicted"/>
<organism evidence="1 2">
    <name type="scientific">Paenibacillus vulneris</name>
    <dbReference type="NCBI Taxonomy" id="1133364"/>
    <lineage>
        <taxon>Bacteria</taxon>
        <taxon>Bacillati</taxon>
        <taxon>Bacillota</taxon>
        <taxon>Bacilli</taxon>
        <taxon>Bacillales</taxon>
        <taxon>Paenibacillaceae</taxon>
        <taxon>Paenibacillus</taxon>
    </lineage>
</organism>
<evidence type="ECO:0000313" key="2">
    <source>
        <dbReference type="Proteomes" id="UP001597180"/>
    </source>
</evidence>
<dbReference type="Proteomes" id="UP001597180">
    <property type="component" value="Unassembled WGS sequence"/>
</dbReference>
<accession>A0ABW3UFW7</accession>
<dbReference type="SUPFAM" id="SSF69318">
    <property type="entry name" value="Integrin alpha N-terminal domain"/>
    <property type="match status" value="1"/>
</dbReference>
<name>A0ABW3UFW7_9BACL</name>
<dbReference type="PROSITE" id="PS51257">
    <property type="entry name" value="PROKAR_LIPOPROTEIN"/>
    <property type="match status" value="1"/>
</dbReference>
<reference evidence="2" key="1">
    <citation type="journal article" date="2019" name="Int. J. Syst. Evol. Microbiol.">
        <title>The Global Catalogue of Microorganisms (GCM) 10K type strain sequencing project: providing services to taxonomists for standard genome sequencing and annotation.</title>
        <authorList>
            <consortium name="The Broad Institute Genomics Platform"/>
            <consortium name="The Broad Institute Genome Sequencing Center for Infectious Disease"/>
            <person name="Wu L."/>
            <person name="Ma J."/>
        </authorList>
    </citation>
    <scope>NUCLEOTIDE SEQUENCE [LARGE SCALE GENOMIC DNA]</scope>
    <source>
        <strain evidence="2">CCUG 53270</strain>
    </source>
</reference>
<protein>
    <submittedName>
        <fullName evidence="1">VCBS repeat-containing protein</fullName>
    </submittedName>
</protein>
<evidence type="ECO:0000313" key="1">
    <source>
        <dbReference type="EMBL" id="MFD1219122.1"/>
    </source>
</evidence>
<sequence>MLAKSWPTILLFMILTVLISGCSLSNDPQSYMRMPKLPEEKESLKQMIQSALPSGASIIRPKKSADTGSIYIKDLDNDGTPEAVVFYQTPDKEIRIKGMLWQKNGDSWTLLSEFEGDGYELDTLLFEDVTQDGVTDLLVGFSGGAKINKGLVVYHLDGQQLTKLYQTPYTEMVVDDLNQDQVKDITILTMDRGVAAKLTTVQYSRQFQAIGTVDLDPYVNGYYNIAAGNVTGSKRGLLLDAGLGAHSSSTQLVYFDGGQLVKAFPGDKAPFNPGSTKSGDYNGDGIMEIGLLVAPKGSEEESYATTPWITEYYRWDGQQGLEKQPLYKRYYDYTNSFYFDIPTEWNDSFRVARDPEGNAIRFLALDRDEALVEWKTIPSENRNDADPEWQEIGRTEKTVTLLHLTEQSRPYVQQFHSVIELEQKGGSHE</sequence>
<dbReference type="EMBL" id="JBHTLU010000007">
    <property type="protein sequence ID" value="MFD1219122.1"/>
    <property type="molecule type" value="Genomic_DNA"/>
</dbReference>
<keyword evidence="2" id="KW-1185">Reference proteome</keyword>
<dbReference type="RefSeq" id="WP_345591523.1">
    <property type="nucleotide sequence ID" value="NZ_BAABJG010000027.1"/>
</dbReference>
<gene>
    <name evidence="1" type="ORF">ACFQ4B_03225</name>
</gene>
<dbReference type="InterPro" id="IPR028994">
    <property type="entry name" value="Integrin_alpha_N"/>
</dbReference>
<comment type="caution">
    <text evidence="1">The sequence shown here is derived from an EMBL/GenBank/DDBJ whole genome shotgun (WGS) entry which is preliminary data.</text>
</comment>